<evidence type="ECO:0000256" key="3">
    <source>
        <dbReference type="ARBA" id="ARBA00023163"/>
    </source>
</evidence>
<sequence>MVNKFALDILPFSKANQLSTLVENRRVMTFNSFEFNVFETYERAHAVPLQFQDVVLVNMLQGKKVMHLEGVASFDYFPGETLVLPENKAMHIDFPEANSDEPTQCAALTISRSKLDDVLFYLNDKVPLSEGSDDWHFRWERFHFQHDAETRYLNNKLFKLMFSNDRFKEPLADLTIRELLIRTLQNQNLSSLTDTRNSQKSVLNYLQQFIREHISSDLNVDLLSRKANMSRSALFREFKVQLGVSPMEYVIQERIIAAKRFLESGISVKEVGYAVGFNDVNYFVRLFKKRIGYTPGAYAVKFGIR</sequence>
<dbReference type="EMBL" id="JBHUMA010000004">
    <property type="protein sequence ID" value="MFD2597536.1"/>
    <property type="molecule type" value="Genomic_DNA"/>
</dbReference>
<dbReference type="InterPro" id="IPR020449">
    <property type="entry name" value="Tscrpt_reg_AraC-type_HTH"/>
</dbReference>
<reference evidence="6" key="1">
    <citation type="journal article" date="2019" name="Int. J. Syst. Evol. Microbiol.">
        <title>The Global Catalogue of Microorganisms (GCM) 10K type strain sequencing project: providing services to taxonomists for standard genome sequencing and annotation.</title>
        <authorList>
            <consortium name="The Broad Institute Genomics Platform"/>
            <consortium name="The Broad Institute Genome Sequencing Center for Infectious Disease"/>
            <person name="Wu L."/>
            <person name="Ma J."/>
        </authorList>
    </citation>
    <scope>NUCLEOTIDE SEQUENCE [LARGE SCALE GENOMIC DNA]</scope>
    <source>
        <strain evidence="6">KCTC 42248</strain>
    </source>
</reference>
<comment type="caution">
    <text evidence="5">The sequence shown here is derived from an EMBL/GenBank/DDBJ whole genome shotgun (WGS) entry which is preliminary data.</text>
</comment>
<dbReference type="SMART" id="SM00342">
    <property type="entry name" value="HTH_ARAC"/>
    <property type="match status" value="1"/>
</dbReference>
<name>A0ABW5NFT7_9SPHI</name>
<dbReference type="Proteomes" id="UP001597393">
    <property type="component" value="Unassembled WGS sequence"/>
</dbReference>
<accession>A0ABW5NFT7</accession>
<evidence type="ECO:0000313" key="6">
    <source>
        <dbReference type="Proteomes" id="UP001597393"/>
    </source>
</evidence>
<dbReference type="SUPFAM" id="SSF46689">
    <property type="entry name" value="Homeodomain-like"/>
    <property type="match status" value="2"/>
</dbReference>
<dbReference type="Pfam" id="PF12833">
    <property type="entry name" value="HTH_18"/>
    <property type="match status" value="1"/>
</dbReference>
<dbReference type="InterPro" id="IPR050204">
    <property type="entry name" value="AraC_XylS_family_regulators"/>
</dbReference>
<keyword evidence="2" id="KW-0238">DNA-binding</keyword>
<dbReference type="InterPro" id="IPR009057">
    <property type="entry name" value="Homeodomain-like_sf"/>
</dbReference>
<protein>
    <submittedName>
        <fullName evidence="5">Helix-turn-helix domain-containing protein</fullName>
    </submittedName>
</protein>
<evidence type="ECO:0000256" key="1">
    <source>
        <dbReference type="ARBA" id="ARBA00023015"/>
    </source>
</evidence>
<dbReference type="InterPro" id="IPR009594">
    <property type="entry name" value="Tscrpt_reg_HTH_AraC_N"/>
</dbReference>
<dbReference type="PANTHER" id="PTHR46796">
    <property type="entry name" value="HTH-TYPE TRANSCRIPTIONAL ACTIVATOR RHAS-RELATED"/>
    <property type="match status" value="1"/>
</dbReference>
<evidence type="ECO:0000256" key="2">
    <source>
        <dbReference type="ARBA" id="ARBA00023125"/>
    </source>
</evidence>
<dbReference type="InterPro" id="IPR018060">
    <property type="entry name" value="HTH_AraC"/>
</dbReference>
<evidence type="ECO:0000259" key="4">
    <source>
        <dbReference type="PROSITE" id="PS01124"/>
    </source>
</evidence>
<dbReference type="Pfam" id="PF06719">
    <property type="entry name" value="AraC_N"/>
    <property type="match status" value="1"/>
</dbReference>
<dbReference type="PRINTS" id="PR00032">
    <property type="entry name" value="HTHARAC"/>
</dbReference>
<feature type="domain" description="HTH araC/xylS-type" evidence="4">
    <location>
        <begin position="204"/>
        <end position="301"/>
    </location>
</feature>
<keyword evidence="6" id="KW-1185">Reference proteome</keyword>
<dbReference type="RefSeq" id="WP_380866763.1">
    <property type="nucleotide sequence ID" value="NZ_JBHUMA010000004.1"/>
</dbReference>
<keyword evidence="3" id="KW-0804">Transcription</keyword>
<dbReference type="InterPro" id="IPR018062">
    <property type="entry name" value="HTH_AraC-typ_CS"/>
</dbReference>
<evidence type="ECO:0000313" key="5">
    <source>
        <dbReference type="EMBL" id="MFD2597536.1"/>
    </source>
</evidence>
<dbReference type="PROSITE" id="PS00041">
    <property type="entry name" value="HTH_ARAC_FAMILY_1"/>
    <property type="match status" value="1"/>
</dbReference>
<dbReference type="Gene3D" id="1.10.10.60">
    <property type="entry name" value="Homeodomain-like"/>
    <property type="match status" value="2"/>
</dbReference>
<dbReference type="PROSITE" id="PS01124">
    <property type="entry name" value="HTH_ARAC_FAMILY_2"/>
    <property type="match status" value="1"/>
</dbReference>
<gene>
    <name evidence="5" type="ORF">ACFSQ3_01125</name>
</gene>
<proteinExistence type="predicted"/>
<organism evidence="5 6">
    <name type="scientific">Sphingobacterium corticis</name>
    <dbReference type="NCBI Taxonomy" id="1812823"/>
    <lineage>
        <taxon>Bacteria</taxon>
        <taxon>Pseudomonadati</taxon>
        <taxon>Bacteroidota</taxon>
        <taxon>Sphingobacteriia</taxon>
        <taxon>Sphingobacteriales</taxon>
        <taxon>Sphingobacteriaceae</taxon>
        <taxon>Sphingobacterium</taxon>
    </lineage>
</organism>
<keyword evidence="1" id="KW-0805">Transcription regulation</keyword>